<dbReference type="Pfam" id="PF00440">
    <property type="entry name" value="TetR_N"/>
    <property type="match status" value="1"/>
</dbReference>
<gene>
    <name evidence="5" type="ORF">MNBD_NITROSPINAE02-1915</name>
</gene>
<keyword evidence="3" id="KW-0804">Transcription</keyword>
<evidence type="ECO:0000256" key="2">
    <source>
        <dbReference type="ARBA" id="ARBA00023125"/>
    </source>
</evidence>
<organism evidence="5">
    <name type="scientific">hydrothermal vent metagenome</name>
    <dbReference type="NCBI Taxonomy" id="652676"/>
    <lineage>
        <taxon>unclassified sequences</taxon>
        <taxon>metagenomes</taxon>
        <taxon>ecological metagenomes</taxon>
    </lineage>
</organism>
<protein>
    <recommendedName>
        <fullName evidence="4">HTH tetR-type domain-containing protein</fullName>
    </recommendedName>
</protein>
<feature type="domain" description="HTH tetR-type" evidence="4">
    <location>
        <begin position="5"/>
        <end position="65"/>
    </location>
</feature>
<dbReference type="GO" id="GO:0003700">
    <property type="term" value="F:DNA-binding transcription factor activity"/>
    <property type="evidence" value="ECO:0007669"/>
    <property type="project" value="TreeGrafter"/>
</dbReference>
<evidence type="ECO:0000256" key="3">
    <source>
        <dbReference type="ARBA" id="ARBA00023163"/>
    </source>
</evidence>
<dbReference type="EMBL" id="UOGE01000078">
    <property type="protein sequence ID" value="VAX22752.1"/>
    <property type="molecule type" value="Genomic_DNA"/>
</dbReference>
<dbReference type="Gene3D" id="1.10.357.10">
    <property type="entry name" value="Tetracycline Repressor, domain 2"/>
    <property type="match status" value="1"/>
</dbReference>
<dbReference type="PANTHER" id="PTHR30055:SF151">
    <property type="entry name" value="TRANSCRIPTIONAL REGULATORY PROTEIN"/>
    <property type="match status" value="1"/>
</dbReference>
<evidence type="ECO:0000313" key="5">
    <source>
        <dbReference type="EMBL" id="VAX22752.1"/>
    </source>
</evidence>
<dbReference type="InterPro" id="IPR001647">
    <property type="entry name" value="HTH_TetR"/>
</dbReference>
<dbReference type="InterPro" id="IPR009057">
    <property type="entry name" value="Homeodomain-like_sf"/>
</dbReference>
<dbReference type="GO" id="GO:0000976">
    <property type="term" value="F:transcription cis-regulatory region binding"/>
    <property type="evidence" value="ECO:0007669"/>
    <property type="project" value="TreeGrafter"/>
</dbReference>
<evidence type="ECO:0000256" key="1">
    <source>
        <dbReference type="ARBA" id="ARBA00023015"/>
    </source>
</evidence>
<dbReference type="InterPro" id="IPR050109">
    <property type="entry name" value="HTH-type_TetR-like_transc_reg"/>
</dbReference>
<dbReference type="PROSITE" id="PS50977">
    <property type="entry name" value="HTH_TETR_2"/>
    <property type="match status" value="1"/>
</dbReference>
<dbReference type="AlphaFoldDB" id="A0A3B1C3T3"/>
<dbReference type="Pfam" id="PF17935">
    <property type="entry name" value="TetR_C_27"/>
    <property type="match status" value="1"/>
</dbReference>
<keyword evidence="1" id="KW-0805">Transcription regulation</keyword>
<accession>A0A3B1C3T3</accession>
<dbReference type="PANTHER" id="PTHR30055">
    <property type="entry name" value="HTH-TYPE TRANSCRIPTIONAL REGULATOR RUTR"/>
    <property type="match status" value="1"/>
</dbReference>
<keyword evidence="2" id="KW-0238">DNA-binding</keyword>
<evidence type="ECO:0000259" key="4">
    <source>
        <dbReference type="PROSITE" id="PS50977"/>
    </source>
</evidence>
<proteinExistence type="predicted"/>
<reference evidence="5" key="1">
    <citation type="submission" date="2018-06" db="EMBL/GenBank/DDBJ databases">
        <authorList>
            <person name="Zhirakovskaya E."/>
        </authorList>
    </citation>
    <scope>NUCLEOTIDE SEQUENCE</scope>
</reference>
<dbReference type="SUPFAM" id="SSF46689">
    <property type="entry name" value="Homeodomain-like"/>
    <property type="match status" value="1"/>
</dbReference>
<dbReference type="InterPro" id="IPR041478">
    <property type="entry name" value="TetR_C_27"/>
</dbReference>
<name>A0A3B1C3T3_9ZZZZ</name>
<sequence>METTEGTKRRILEAANARFRTYGYGKTTMAEIARDCDMSAANLYRFFENKKDIAAEGAAEYFTAKERTLRDVVKRGGMTAAQKLEEFMMVSFDLMVDLLENEPKINELIDVVCIDCSWLISRHDEAMQALLAEILAEGNRTGEFDVEDILLTAQMVKYATIMFHHPGLVSMCPQERQRESVKGIVTLLVEGLYKR</sequence>